<feature type="compositionally biased region" description="Acidic residues" evidence="1">
    <location>
        <begin position="279"/>
        <end position="292"/>
    </location>
</feature>
<gene>
    <name evidence="2" type="ORF">PCHDS_000564700</name>
</gene>
<feature type="compositionally biased region" description="Basic and acidic residues" evidence="1">
    <location>
        <begin position="315"/>
        <end position="331"/>
    </location>
</feature>
<feature type="compositionally biased region" description="Basic and acidic residues" evidence="1">
    <location>
        <begin position="695"/>
        <end position="707"/>
    </location>
</feature>
<feature type="compositionally biased region" description="Polar residues" evidence="1">
    <location>
        <begin position="1158"/>
        <end position="1167"/>
    </location>
</feature>
<feature type="compositionally biased region" description="Polar residues" evidence="1">
    <location>
        <begin position="960"/>
        <end position="970"/>
    </location>
</feature>
<feature type="compositionally biased region" description="Low complexity" evidence="1">
    <location>
        <begin position="537"/>
        <end position="553"/>
    </location>
</feature>
<feature type="compositionally biased region" description="Low complexity" evidence="1">
    <location>
        <begin position="449"/>
        <end position="471"/>
    </location>
</feature>
<evidence type="ECO:0000256" key="1">
    <source>
        <dbReference type="SAM" id="MobiDB-lite"/>
    </source>
</evidence>
<name>A0A1C6WZJ1_PLACE</name>
<evidence type="ECO:0000313" key="2">
    <source>
        <dbReference type="EMBL" id="SCL95554.1"/>
    </source>
</evidence>
<dbReference type="AlphaFoldDB" id="A0A1C6WZJ1"/>
<feature type="compositionally biased region" description="Low complexity" evidence="1">
    <location>
        <begin position="592"/>
        <end position="617"/>
    </location>
</feature>
<reference evidence="2" key="1">
    <citation type="submission" date="2016-08" db="EMBL/GenBank/DDBJ databases">
        <authorList>
            <consortium name="Pathogen Informatics"/>
        </authorList>
    </citation>
    <scope>NUCLEOTIDE SEQUENCE</scope>
    <source>
        <strain evidence="2">DS</strain>
    </source>
</reference>
<feature type="compositionally biased region" description="Low complexity" evidence="1">
    <location>
        <begin position="423"/>
        <end position="438"/>
    </location>
</feature>
<feature type="region of interest" description="Disordered" evidence="1">
    <location>
        <begin position="1107"/>
        <end position="1176"/>
    </location>
</feature>
<feature type="compositionally biased region" description="Low complexity" evidence="1">
    <location>
        <begin position="1006"/>
        <end position="1038"/>
    </location>
</feature>
<feature type="region of interest" description="Disordered" evidence="1">
    <location>
        <begin position="1004"/>
        <end position="1062"/>
    </location>
</feature>
<feature type="compositionally biased region" description="Polar residues" evidence="1">
    <location>
        <begin position="554"/>
        <end position="564"/>
    </location>
</feature>
<dbReference type="EMBL" id="FMIN01000556">
    <property type="protein sequence ID" value="SCL95554.1"/>
    <property type="molecule type" value="Genomic_DNA"/>
</dbReference>
<organism evidence="2">
    <name type="scientific">Plasmodium chabaudi adami</name>
    <dbReference type="NCBI Taxonomy" id="5826"/>
    <lineage>
        <taxon>Eukaryota</taxon>
        <taxon>Sar</taxon>
        <taxon>Alveolata</taxon>
        <taxon>Apicomplexa</taxon>
        <taxon>Aconoidasida</taxon>
        <taxon>Haemosporida</taxon>
        <taxon>Plasmodiidae</taxon>
        <taxon>Plasmodium</taxon>
        <taxon>Plasmodium (Vinckeia)</taxon>
    </lineage>
</organism>
<protein>
    <submittedName>
        <fullName evidence="2">Plasmodium variant antigen protein Cir/Yir/Bir, putative</fullName>
    </submittedName>
</protein>
<feature type="compositionally biased region" description="Polar residues" evidence="1">
    <location>
        <begin position="332"/>
        <end position="364"/>
    </location>
</feature>
<feature type="compositionally biased region" description="Gly residues" evidence="1">
    <location>
        <begin position="678"/>
        <end position="689"/>
    </location>
</feature>
<dbReference type="Proteomes" id="UP000507536">
    <property type="component" value="Unassembled WGS sequence"/>
</dbReference>
<feature type="compositionally biased region" description="Basic and acidic residues" evidence="1">
    <location>
        <begin position="256"/>
        <end position="268"/>
    </location>
</feature>
<feature type="region of interest" description="Disordered" evidence="1">
    <location>
        <begin position="256"/>
        <end position="970"/>
    </location>
</feature>
<feature type="compositionally biased region" description="Polar residues" evidence="1">
    <location>
        <begin position="509"/>
        <end position="525"/>
    </location>
</feature>
<feature type="compositionally biased region" description="Polar residues" evidence="1">
    <location>
        <begin position="618"/>
        <end position="637"/>
    </location>
</feature>
<feature type="non-terminal residue" evidence="2">
    <location>
        <position position="1191"/>
    </location>
</feature>
<sequence>MSYNQACKLFSELDELFNSNSVDEYNFNELSVLYNDYCPQDKNGDKKCITDYDRISAVAGYLFTSFITENGIDINSDNDYNVQYFIMWISSKLYEIATKNSESLNQPYENNLDKSIGNFDFLNSRDNTKELKDANITIMNIFYLLFKEICEAVWMDQGKKTVLYEHTSKITQCFIIYTELSKFVYPCSPYIELLEHLKKTYDDYREIAIKKKIHGQHTSGLLRKFPEIDKTTQKFNFKSPECKKVHKQLIKNAQKLIKEEKDKEEGKGKKEKKEKRNDYEEEEDEEDHDDDPLSNLLKLLTSGDDDNDEPGNVKSQDKKLEKRNESKDSRSKPQSPEKSNKSTTVTQTQPSKNTPHSTNVQPGKNPTPVTPGKSPPVKPAATKPAPKKPAPAKPAPAKPATKKPATKKPEATKQATSPKAQPKPETQQSQQPSTTLRSTEYETSKIPKANTSNETSETGSTGTKASTSTKTSTEHPPSPSAKPSTEQQKATSLKLARSAESPQPEKETNPSSQKSVTLQKEQQTQGKKHPPQPQTAKLSPTQSQQQSPKTLSSTESKTNATYGTSIIPPPAKPADSKSAPASPQPKQPPKTLPSATPGTATTPSSVTTSAPITSSITKPMQLSAQPVQGRQMQIQQRTPPPSPSLYTSQKSEASHQSGIKNSENGPDASKNGKKGLWNGKGNGDDGVNGSGSSDGKSKDGAPKKIDRVNISTPGPKSSTTATTLGNQGNVSGITQTPAEPTKNLSPTSSGTITTTTSTTTTVSTGATTSTTMSSTKSTSPRKTDTSKQTFQVPRLAVSEGSINNPTTESGTTGDQSSSQHITSENSGNSSKKDTQVKQVNSSSLNHQPHGTTGKAQNQAMKSNDQGNNPQNERTVSNNGSDKSPGPQNGVGNTKGNAETRNKTVSSRDISNQHQSLNSKQGGVDGGQGTQNGVSAGQGIRSGTPGVGSNSSMGGVNASNQSQQDLPATSSLATTSYQLPSRSVIPSNIQGASPKPVLQLQSSIDLSSTTPGAGTTSSPSKTVSAGTASSMSTTAPTLTESVYRQSSAEKPAESPPQVHLSKKTIIDLPSTTFGTNTTLLANKKESASIKTSTTTASTTTTTSITAPVSIGEKAKSDMSSIESTLSGQNDTPKILSRGKRSADRVSLTTTPTAEPGVTSDASSSTGKENTPRTDVKINDKPSIWCIGTNRKC</sequence>
<feature type="compositionally biased region" description="Low complexity" evidence="1">
    <location>
        <begin position="745"/>
        <end position="780"/>
    </location>
</feature>
<feature type="compositionally biased region" description="Polar residues" evidence="1">
    <location>
        <begin position="836"/>
        <end position="919"/>
    </location>
</feature>
<feature type="compositionally biased region" description="Polar residues" evidence="1">
    <location>
        <begin position="481"/>
        <end position="491"/>
    </location>
</feature>
<accession>A0A1C6WZJ1</accession>
<feature type="compositionally biased region" description="Polar residues" evidence="1">
    <location>
        <begin position="644"/>
        <end position="664"/>
    </location>
</feature>
<feature type="compositionally biased region" description="Pro residues" evidence="1">
    <location>
        <begin position="582"/>
        <end position="591"/>
    </location>
</feature>
<feature type="compositionally biased region" description="Polar residues" evidence="1">
    <location>
        <begin position="1116"/>
        <end position="1130"/>
    </location>
</feature>
<feature type="compositionally biased region" description="Polar residues" evidence="1">
    <location>
        <begin position="800"/>
        <end position="829"/>
    </location>
</feature>
<feature type="compositionally biased region" description="Low complexity" evidence="1">
    <location>
        <begin position="946"/>
        <end position="959"/>
    </location>
</feature>
<feature type="compositionally biased region" description="Polar residues" evidence="1">
    <location>
        <begin position="709"/>
        <end position="744"/>
    </location>
</feature>
<proteinExistence type="predicted"/>
<feature type="compositionally biased region" description="Pro residues" evidence="1">
    <location>
        <begin position="387"/>
        <end position="397"/>
    </location>
</feature>